<evidence type="ECO:0000256" key="2">
    <source>
        <dbReference type="ARBA" id="ARBA00022801"/>
    </source>
</evidence>
<comment type="caution">
    <text evidence="6">The sequence shown here is derived from an EMBL/GenBank/DDBJ whole genome shotgun (WGS) entry which is preliminary data.</text>
</comment>
<protein>
    <recommendedName>
        <fullName evidence="5">PDZ domain-containing protein</fullName>
    </recommendedName>
</protein>
<dbReference type="InterPro" id="IPR036034">
    <property type="entry name" value="PDZ_sf"/>
</dbReference>
<dbReference type="OrthoDB" id="9758917at2"/>
<dbReference type="Gene3D" id="2.30.42.10">
    <property type="match status" value="1"/>
</dbReference>
<dbReference type="SUPFAM" id="SSF50494">
    <property type="entry name" value="Trypsin-like serine proteases"/>
    <property type="match status" value="1"/>
</dbReference>
<feature type="compositionally biased region" description="Basic and acidic residues" evidence="3">
    <location>
        <begin position="1"/>
        <end position="13"/>
    </location>
</feature>
<feature type="compositionally biased region" description="Low complexity" evidence="3">
    <location>
        <begin position="145"/>
        <end position="157"/>
    </location>
</feature>
<reference evidence="6 7" key="1">
    <citation type="submission" date="2017-05" db="EMBL/GenBank/DDBJ databases">
        <title>Butyricicoccus porcorum sp. nov. a butyrate-producing bacterium from the swine intestinal tract.</title>
        <authorList>
            <person name="Trachsel J."/>
            <person name="Humphrey S."/>
            <person name="Allen H.K."/>
        </authorList>
    </citation>
    <scope>NUCLEOTIDE SEQUENCE [LARGE SCALE GENOMIC DNA]</scope>
    <source>
        <strain evidence="6">BB10</strain>
    </source>
</reference>
<dbReference type="PANTHER" id="PTHR43343">
    <property type="entry name" value="PEPTIDASE S12"/>
    <property type="match status" value="1"/>
</dbReference>
<dbReference type="Proteomes" id="UP000194903">
    <property type="component" value="Unassembled WGS sequence"/>
</dbReference>
<feature type="region of interest" description="Disordered" evidence="3">
    <location>
        <begin position="1"/>
        <end position="88"/>
    </location>
</feature>
<dbReference type="PROSITE" id="PS50106">
    <property type="entry name" value="PDZ"/>
    <property type="match status" value="1"/>
</dbReference>
<feature type="region of interest" description="Disordered" evidence="3">
    <location>
        <begin position="464"/>
        <end position="490"/>
    </location>
</feature>
<proteinExistence type="predicted"/>
<evidence type="ECO:0000313" key="7">
    <source>
        <dbReference type="Proteomes" id="UP000194903"/>
    </source>
</evidence>
<evidence type="ECO:0000256" key="4">
    <source>
        <dbReference type="SAM" id="Phobius"/>
    </source>
</evidence>
<name>A0A252F4E5_9FIRM</name>
<dbReference type="InterPro" id="IPR001940">
    <property type="entry name" value="Peptidase_S1C"/>
</dbReference>
<dbReference type="SUPFAM" id="SSF50156">
    <property type="entry name" value="PDZ domain-like"/>
    <property type="match status" value="1"/>
</dbReference>
<feature type="transmembrane region" description="Helical" evidence="4">
    <location>
        <begin position="94"/>
        <end position="115"/>
    </location>
</feature>
<keyword evidence="7" id="KW-1185">Reference proteome</keyword>
<dbReference type="InterPro" id="IPR051201">
    <property type="entry name" value="Chloro_Bact_Ser_Proteases"/>
</dbReference>
<dbReference type="GO" id="GO:0004252">
    <property type="term" value="F:serine-type endopeptidase activity"/>
    <property type="evidence" value="ECO:0007669"/>
    <property type="project" value="InterPro"/>
</dbReference>
<keyword evidence="4" id="KW-1133">Transmembrane helix</keyword>
<keyword evidence="4" id="KW-0472">Membrane</keyword>
<dbReference type="SMART" id="SM00228">
    <property type="entry name" value="PDZ"/>
    <property type="match status" value="1"/>
</dbReference>
<sequence length="490" mass="50664">MDELNRNTEHEDPQTTPFQTPVRGADERPGSAYQNTGSNQSYTYGSQNTSAGSTGGGSTPPPSGPSAYEQWSGGQKPNRNKKPRKNGKFPWKPVIAGVIIAAVAFGGGMLAGGGIDLSGLTADSSSSAVDSGSGLPDDSTKMQVSGTSSAGSDDAASYSGVYEKVTPSIVSIVVDDIQMGSESSGSGVIMSEDGYIITNNHVVEDGDKITVVMNDSTTYEAELIGTDEQTDLAVLKIDADGLTAAEFGNSDDVKVGDRAFAIGSPGGVEFQNSFTGGFISAINRNVTINDREMTLIQTDTAINPGNSGGALINTSGQVIGITSSKLSATSSDSASIEGMGFAIPTNTVKEVVDQLIAYGHVTGRPAIGISGYDIEEMRAAYYKIPQGVMVTSVDTASDAYQKGIKEGDIITGVNGQKITCMSDINSVKNNMKAGDTMELTVYRSGKTLTVSITLVDQADLAGTSATQNDSSSSSQDGQTSPYGGYGYTIP</sequence>
<accession>A0A252F4E5</accession>
<dbReference type="RefSeq" id="WP_087019305.1">
    <property type="nucleotide sequence ID" value="NZ_NHOC01000005.1"/>
</dbReference>
<feature type="compositionally biased region" description="Low complexity" evidence="3">
    <location>
        <begin position="464"/>
        <end position="480"/>
    </location>
</feature>
<dbReference type="InterPro" id="IPR001478">
    <property type="entry name" value="PDZ"/>
</dbReference>
<organism evidence="6 7">
    <name type="scientific">Butyricicoccus porcorum</name>
    <dbReference type="NCBI Taxonomy" id="1945634"/>
    <lineage>
        <taxon>Bacteria</taxon>
        <taxon>Bacillati</taxon>
        <taxon>Bacillota</taxon>
        <taxon>Clostridia</taxon>
        <taxon>Eubacteriales</taxon>
        <taxon>Butyricicoccaceae</taxon>
        <taxon>Butyricicoccus</taxon>
    </lineage>
</organism>
<dbReference type="AlphaFoldDB" id="A0A252F4E5"/>
<feature type="compositionally biased region" description="Low complexity" evidence="3">
    <location>
        <begin position="122"/>
        <end position="134"/>
    </location>
</feature>
<dbReference type="PANTHER" id="PTHR43343:SF3">
    <property type="entry name" value="PROTEASE DO-LIKE 8, CHLOROPLASTIC"/>
    <property type="match status" value="1"/>
</dbReference>
<dbReference type="InterPro" id="IPR009003">
    <property type="entry name" value="Peptidase_S1_PA"/>
</dbReference>
<dbReference type="EMBL" id="NHOC01000005">
    <property type="protein sequence ID" value="OUM20647.1"/>
    <property type="molecule type" value="Genomic_DNA"/>
</dbReference>
<evidence type="ECO:0000256" key="3">
    <source>
        <dbReference type="SAM" id="MobiDB-lite"/>
    </source>
</evidence>
<dbReference type="GO" id="GO:0006508">
    <property type="term" value="P:proteolysis"/>
    <property type="evidence" value="ECO:0007669"/>
    <property type="project" value="UniProtKB-KW"/>
</dbReference>
<dbReference type="Pfam" id="PF13365">
    <property type="entry name" value="Trypsin_2"/>
    <property type="match status" value="1"/>
</dbReference>
<keyword evidence="2" id="KW-0378">Hydrolase</keyword>
<feature type="compositionally biased region" description="Polar residues" evidence="3">
    <location>
        <begin position="32"/>
        <end position="48"/>
    </location>
</feature>
<gene>
    <name evidence="6" type="ORF">CBW42_07415</name>
</gene>
<evidence type="ECO:0000256" key="1">
    <source>
        <dbReference type="ARBA" id="ARBA00022670"/>
    </source>
</evidence>
<feature type="region of interest" description="Disordered" evidence="3">
    <location>
        <begin position="122"/>
        <end position="157"/>
    </location>
</feature>
<dbReference type="Pfam" id="PF13180">
    <property type="entry name" value="PDZ_2"/>
    <property type="match status" value="1"/>
</dbReference>
<evidence type="ECO:0000313" key="6">
    <source>
        <dbReference type="EMBL" id="OUM20647.1"/>
    </source>
</evidence>
<feature type="compositionally biased region" description="Basic residues" evidence="3">
    <location>
        <begin position="78"/>
        <end position="87"/>
    </location>
</feature>
<keyword evidence="1" id="KW-0645">Protease</keyword>
<evidence type="ECO:0000259" key="5">
    <source>
        <dbReference type="PROSITE" id="PS50106"/>
    </source>
</evidence>
<feature type="domain" description="PDZ" evidence="5">
    <location>
        <begin position="371"/>
        <end position="445"/>
    </location>
</feature>
<dbReference type="PRINTS" id="PR00834">
    <property type="entry name" value="PROTEASES2C"/>
</dbReference>
<keyword evidence="4" id="KW-0812">Transmembrane</keyword>
<dbReference type="Gene3D" id="2.40.10.120">
    <property type="match status" value="1"/>
</dbReference>